<dbReference type="EMBL" id="CP029551">
    <property type="protein sequence ID" value="AWN37310.1"/>
    <property type="molecule type" value="Genomic_DNA"/>
</dbReference>
<reference evidence="4 5" key="1">
    <citation type="submission" date="2018-05" db="EMBL/GenBank/DDBJ databases">
        <title>Complete Genome Sequence of Methylobacterium sp. 17Sr1-43.</title>
        <authorList>
            <person name="Srinivasan S."/>
        </authorList>
    </citation>
    <scope>NUCLEOTIDE SEQUENCE [LARGE SCALE GENOMIC DNA]</scope>
    <source>
        <strain evidence="4 5">17Sr1-43</strain>
    </source>
</reference>
<keyword evidence="5" id="KW-1185">Reference proteome</keyword>
<dbReference type="Proteomes" id="UP000246058">
    <property type="component" value="Chromosome"/>
</dbReference>
<accession>A0A2U8VVC8</accession>
<dbReference type="AlphaFoldDB" id="A0A2U8VVC8"/>
<evidence type="ECO:0000256" key="1">
    <source>
        <dbReference type="ARBA" id="ARBA00023163"/>
    </source>
</evidence>
<evidence type="ECO:0000256" key="2">
    <source>
        <dbReference type="SAM" id="MobiDB-lite"/>
    </source>
</evidence>
<sequence>MVPSEAEIEARLAELRRRREAIDREIADHLLYLELGRRLRSGTVAGGGLPGLEAGALPASRSSEPAVPAQSRGGETGPAGHASDHDVAGSGAERSIVPPGSASVRPDPWGGAPDAALNWSPAQPLPAAPPPRAAPAGTPPRPGPAGAPPPVSFDEDPAAARRYGRALVEAAVAVLAEAGRPMHAGEILERLAARGFGVPGQDPVAALNTRLWKRSGPGGPLRRLGDAVYDRAGAARAGLD</sequence>
<evidence type="ECO:0000259" key="3">
    <source>
        <dbReference type="PROSITE" id="PS51913"/>
    </source>
</evidence>
<name>A0A2U8VVC8_9HYPH</name>
<gene>
    <name evidence="4" type="ORF">DK427_17550</name>
</gene>
<proteinExistence type="predicted"/>
<keyword evidence="1" id="KW-0804">Transcription</keyword>
<dbReference type="KEGG" id="meti:DK427_17550"/>
<dbReference type="RefSeq" id="WP_109952389.1">
    <property type="nucleotide sequence ID" value="NZ_CP029551.1"/>
</dbReference>
<evidence type="ECO:0000313" key="5">
    <source>
        <dbReference type="Proteomes" id="UP000246058"/>
    </source>
</evidence>
<dbReference type="OrthoDB" id="32898at2"/>
<organism evidence="4 5">
    <name type="scientific">Methylobacterium radiodurans</name>
    <dbReference type="NCBI Taxonomy" id="2202828"/>
    <lineage>
        <taxon>Bacteria</taxon>
        <taxon>Pseudomonadati</taxon>
        <taxon>Pseudomonadota</taxon>
        <taxon>Alphaproteobacteria</taxon>
        <taxon>Hyphomicrobiales</taxon>
        <taxon>Methylobacteriaceae</taxon>
        <taxon>Methylobacterium</taxon>
    </lineage>
</organism>
<protein>
    <recommendedName>
        <fullName evidence="3">HTH HARE-type domain-containing protein</fullName>
    </recommendedName>
</protein>
<feature type="domain" description="HTH HARE-type" evidence="3">
    <location>
        <begin position="165"/>
        <end position="234"/>
    </location>
</feature>
<dbReference type="InterPro" id="IPR007759">
    <property type="entry name" value="Asxl_HARE-HTH"/>
</dbReference>
<evidence type="ECO:0000313" key="4">
    <source>
        <dbReference type="EMBL" id="AWN37310.1"/>
    </source>
</evidence>
<feature type="compositionally biased region" description="Pro residues" evidence="2">
    <location>
        <begin position="123"/>
        <end position="151"/>
    </location>
</feature>
<dbReference type="Pfam" id="PF05066">
    <property type="entry name" value="HARE-HTH"/>
    <property type="match status" value="1"/>
</dbReference>
<dbReference type="GO" id="GO:0006355">
    <property type="term" value="P:regulation of DNA-templated transcription"/>
    <property type="evidence" value="ECO:0007669"/>
    <property type="project" value="InterPro"/>
</dbReference>
<dbReference type="PROSITE" id="PS51913">
    <property type="entry name" value="HTH_HARE"/>
    <property type="match status" value="1"/>
</dbReference>
<feature type="region of interest" description="Disordered" evidence="2">
    <location>
        <begin position="42"/>
        <end position="157"/>
    </location>
</feature>